<dbReference type="GO" id="GO:0003713">
    <property type="term" value="F:transcription coactivator activity"/>
    <property type="evidence" value="ECO:0007669"/>
    <property type="project" value="TreeGrafter"/>
</dbReference>
<dbReference type="Gene3D" id="1.10.20.10">
    <property type="entry name" value="Histone, subunit A"/>
    <property type="match status" value="1"/>
</dbReference>
<evidence type="ECO:0000256" key="1">
    <source>
        <dbReference type="ARBA" id="ARBA00004123"/>
    </source>
</evidence>
<evidence type="ECO:0000256" key="5">
    <source>
        <dbReference type="ARBA" id="ARBA00061274"/>
    </source>
</evidence>
<sequence length="302" mass="34364">MSSLNASSDAVSTNFQKEISDMMHGFGDNPNPNPSTVVLVERIVLRQMRSLLYQAYLVAEARGSSTITNYEVIFVMRRNMLKLKQLCDYQLSLDALDKGIMNASFTEDELILELESKSKPRQRRNHIQIIEELDEINEIKHIKVNPLLEERKLRAVKLAETIPLEMYEAFHKAKCSSFRSGASQKKTYAKLEQWVNPQKELQITNLAMEVVGFIAYETVFELVDSVFKVRQDAGKNHDKLLSKLNGASQNIVHMKPGLAGCSPITEAEIREVVRRYFMPGGGMNGLFSRNMSQELPVRFIAF</sequence>
<dbReference type="SUPFAM" id="SSF47113">
    <property type="entry name" value="Histone-fold"/>
    <property type="match status" value="1"/>
</dbReference>
<dbReference type="CDD" id="cd07978">
    <property type="entry name" value="HFD_TAF13"/>
    <property type="match status" value="1"/>
</dbReference>
<protein>
    <submittedName>
        <fullName evidence="6">Transcription initiation protein SPT3-like protein</fullName>
    </submittedName>
</protein>
<dbReference type="PANTHER" id="PTHR11380">
    <property type="entry name" value="TRANSCRIPTION INITIATION FACTOR TFIID/SUPT3-RELATED"/>
    <property type="match status" value="1"/>
</dbReference>
<evidence type="ECO:0000256" key="2">
    <source>
        <dbReference type="ARBA" id="ARBA00023015"/>
    </source>
</evidence>
<reference evidence="6 7" key="1">
    <citation type="journal article" date="2015" name="Genome Biol. Evol.">
        <title>The genome of winter moth (Operophtera brumata) provides a genomic perspective on sexual dimorphism and phenology.</title>
        <authorList>
            <person name="Derks M.F."/>
            <person name="Smit S."/>
            <person name="Salis L."/>
            <person name="Schijlen E."/>
            <person name="Bossers A."/>
            <person name="Mateman C."/>
            <person name="Pijl A.S."/>
            <person name="de Ridder D."/>
            <person name="Groenen M.A."/>
            <person name="Visser M.E."/>
            <person name="Megens H.J."/>
        </authorList>
    </citation>
    <scope>NUCLEOTIDE SEQUENCE [LARGE SCALE GENOMIC DNA]</scope>
    <source>
        <strain evidence="6">WM2013NL</strain>
        <tissue evidence="6">Head and thorax</tissue>
    </source>
</reference>
<dbReference type="PANTHER" id="PTHR11380:SF16">
    <property type="entry name" value="TRANSCRIPTION INITIATION PROTEIN SPT3 HOMOLOG"/>
    <property type="match status" value="1"/>
</dbReference>
<comment type="subcellular location">
    <subcellularLocation>
        <location evidence="1">Nucleus</location>
    </subcellularLocation>
</comment>
<dbReference type="AlphaFoldDB" id="A0A0L7LG43"/>
<evidence type="ECO:0000313" key="7">
    <source>
        <dbReference type="Proteomes" id="UP000037510"/>
    </source>
</evidence>
<name>A0A0L7LG43_OPEBR</name>
<dbReference type="GO" id="GO:0005634">
    <property type="term" value="C:nucleus"/>
    <property type="evidence" value="ECO:0007669"/>
    <property type="project" value="UniProtKB-SubCell"/>
</dbReference>
<dbReference type="InterPro" id="IPR009072">
    <property type="entry name" value="Histone-fold"/>
</dbReference>
<keyword evidence="2" id="KW-0805">Transcription regulation</keyword>
<comment type="caution">
    <text evidence="6">The sequence shown here is derived from an EMBL/GenBank/DDBJ whole genome shotgun (WGS) entry which is preliminary data.</text>
</comment>
<evidence type="ECO:0000256" key="3">
    <source>
        <dbReference type="ARBA" id="ARBA00023163"/>
    </source>
</evidence>
<dbReference type="Pfam" id="PF02269">
    <property type="entry name" value="TFIID-18kDa"/>
    <property type="match status" value="1"/>
</dbReference>
<keyword evidence="3" id="KW-0804">Transcription</keyword>
<dbReference type="GO" id="GO:0046982">
    <property type="term" value="F:protein heterodimerization activity"/>
    <property type="evidence" value="ECO:0007669"/>
    <property type="project" value="InterPro"/>
</dbReference>
<evidence type="ECO:0000256" key="4">
    <source>
        <dbReference type="ARBA" id="ARBA00023242"/>
    </source>
</evidence>
<dbReference type="GO" id="GO:0006366">
    <property type="term" value="P:transcription by RNA polymerase II"/>
    <property type="evidence" value="ECO:0007669"/>
    <property type="project" value="InterPro"/>
</dbReference>
<gene>
    <name evidence="6" type="ORF">OBRU01_06643</name>
</gene>
<dbReference type="STRING" id="104452.A0A0L7LG43"/>
<comment type="similarity">
    <text evidence="5">Belongs to the SPT3 family.</text>
</comment>
<dbReference type="EMBL" id="JTDY01001211">
    <property type="protein sequence ID" value="KOB74523.1"/>
    <property type="molecule type" value="Genomic_DNA"/>
</dbReference>
<dbReference type="InterPro" id="IPR003195">
    <property type="entry name" value="TFIID_TAF13"/>
</dbReference>
<organism evidence="6 7">
    <name type="scientific">Operophtera brumata</name>
    <name type="common">Winter moth</name>
    <name type="synonym">Phalaena brumata</name>
    <dbReference type="NCBI Taxonomy" id="104452"/>
    <lineage>
        <taxon>Eukaryota</taxon>
        <taxon>Metazoa</taxon>
        <taxon>Ecdysozoa</taxon>
        <taxon>Arthropoda</taxon>
        <taxon>Hexapoda</taxon>
        <taxon>Insecta</taxon>
        <taxon>Pterygota</taxon>
        <taxon>Neoptera</taxon>
        <taxon>Endopterygota</taxon>
        <taxon>Lepidoptera</taxon>
        <taxon>Glossata</taxon>
        <taxon>Ditrysia</taxon>
        <taxon>Geometroidea</taxon>
        <taxon>Geometridae</taxon>
        <taxon>Larentiinae</taxon>
        <taxon>Operophtera</taxon>
    </lineage>
</organism>
<dbReference type="Proteomes" id="UP000037510">
    <property type="component" value="Unassembled WGS sequence"/>
</dbReference>
<proteinExistence type="inferred from homology"/>
<keyword evidence="4" id="KW-0539">Nucleus</keyword>
<keyword evidence="7" id="KW-1185">Reference proteome</keyword>
<evidence type="ECO:0000313" key="6">
    <source>
        <dbReference type="EMBL" id="KOB74523.1"/>
    </source>
</evidence>
<accession>A0A0L7LG43</accession>